<feature type="domain" description="Toxin VasX N-terminal region" evidence="2">
    <location>
        <begin position="4"/>
        <end position="160"/>
    </location>
</feature>
<proteinExistence type="predicted"/>
<dbReference type="Pfam" id="PF20249">
    <property type="entry name" value="VasX_N"/>
    <property type="match status" value="1"/>
</dbReference>
<sequence>MLTCNYCDKRGLLIYPVRYAVASPYGAQAVPALSGNFRIEGAPQQIGEARYTLRALRPGYLYTYDERRARLKAYVVMPTGHLWNFPLEYTPPHPGRIPFSCIDPGEIVRAYCVDIAHTPSDPATRFWIGWSNTTWTKALQKKVSETNWRKKHMQCIDVAAMLAGTAPHTGEFNASKQHVAHFAADVSEMAKAFSFSNTPPAEENKRHAWAGKMADIMTAQAPHHKGYVVAVNDPVGVANDLSELCVPGLAAGFDEKLYQAKTIADLLTMTEKGVRQEARNAIAFDAKVAQMSENYPDGDTYGSLKTVWGVIKAGGPARYVRKQSEKRKKYGADQAARQQAAEDEAWHELTHDDGKPTLDQQKLKAFPAIYDAALKAFEPRFLKLVTAHVAWLKSEQLANWMEGVHDVNDIRSGHAYSESLAQCIGKAVASQACQDQLALWLSRSRLSDPGNLFGRALLYNQEDLIAATESQLKGSDIQFENILNLYKGAVARLDVTPYAPQLIDRLALTTANVIGKSLSDASQSVARSLAMIHLHLLAGVTIKASNMSAADVSRWAIEQAKAQGIELKTDRQQTRRDAYHQAKGAVRSSAMGRRMIAYELDIASLEREGRIAAGSIKGISIPDIALAQKWLGSSVPAEFKLGVATTLVQMLALNFAMDDLAHNDQFNERETQVKAAVAAVSLTATLVETVAVSVQKSVGHPSGAFIYGQWAIDKKLGKIIQGARLAGMGAGILAGAFDIAVSARVAFGEKKQLLGWLYLANGTLSAGISIAAYSTIGGIFWPFLVSSFLVSIAIALVNDSALKTWISRCEFGLGEKYGSFEGQLKAYRDSVEA</sequence>
<feature type="transmembrane region" description="Helical" evidence="1">
    <location>
        <begin position="779"/>
        <end position="798"/>
    </location>
</feature>
<dbReference type="eggNOG" id="COG2268">
    <property type="taxonomic scope" value="Bacteria"/>
</dbReference>
<dbReference type="InterPro" id="IPR046864">
    <property type="entry name" value="VasX_N"/>
</dbReference>
<keyword evidence="4" id="KW-1185">Reference proteome</keyword>
<keyword evidence="1" id="KW-1133">Transmembrane helix</keyword>
<dbReference type="EMBL" id="CP002039">
    <property type="protein sequence ID" value="ADJ65291.1"/>
    <property type="molecule type" value="Genomic_DNA"/>
</dbReference>
<dbReference type="KEGG" id="hse:Hsero_3813"/>
<keyword evidence="1 3" id="KW-0812">Transmembrane</keyword>
<reference evidence="3 4" key="1">
    <citation type="submission" date="2010-04" db="EMBL/GenBank/DDBJ databases">
        <title>The genome of Herbaspirillum seropedicae SmR1, an endophytic, nitrogen-fixing, plant-growth promoting beta-Proteobacteria.</title>
        <authorList>
            <person name="Pedrosa F.O."/>
            <person name="Monteiro R.A."/>
            <person name="Wassem R."/>
            <person name="Cruz L.M."/>
            <person name="Ayub R.A."/>
            <person name="Colauto N.B."/>
            <person name="Fernandez M.A."/>
            <person name="Fungaro M.H.P."/>
            <person name="Grisard E.C."/>
            <person name="Hungria M."/>
            <person name="Madeira H.M.F."/>
            <person name="Nodari R.O."/>
            <person name="Osaku C.A."/>
            <person name="Petzl-Erler M.L."/>
            <person name="Terenzi H."/>
            <person name="Vieira L.G.E."/>
            <person name="Almeida M.I.M."/>
            <person name="Alves L.R."/>
            <person name="Arantes O.M.N."/>
            <person name="Balsanelli E."/>
            <person name="Barcellos F.G."/>
            <person name="Baura V.A."/>
            <person name="Binde D.R."/>
            <person name="Campo R.J."/>
            <person name="Chubatsu L.S."/>
            <person name="Chueire L.M.O."/>
            <person name="Ciferri R.R."/>
            <person name="Correa L.C."/>
            <person name="da Conceicao Silva J.L."/>
            <person name="Dabul A.N.G."/>
            <person name="Dambros B.P."/>
            <person name="Faoro H."/>
            <person name="Favetti A."/>
            <person name="Friedermann G."/>
            <person name="Furlaneto M.C."/>
            <person name="Gasques L.S."/>
            <person name="Gimenes C.C.T."/>
            <person name="Gioppo N.M.R."/>
            <person name="Glienke-Blanco C."/>
            <person name="Godoy L.P."/>
            <person name="Guerra M.P."/>
            <person name="Karp S."/>
            <person name="Kava-Cordeiro V."/>
            <person name="Margarido V.P."/>
            <person name="Mathioni S.M."/>
            <person name="Menck-Soares M.A."/>
            <person name="Murace N.K."/>
            <person name="Nicolas M.F."/>
            <person name="Oliveira C.E.C."/>
            <person name="Pagnan N.A.B."/>
            <person name="Pamphile J.A."/>
            <person name="Patussi E.V."/>
            <person name="Pereira L.F.P."/>
            <person name="Pereira-Ferrari L."/>
            <person name="Pinto F.G.S."/>
            <person name="Precoma C."/>
            <person name="Prioli A.J."/>
            <person name="Prioli S.M.A.P."/>
            <person name="Raittz R.T."/>
            <person name="Ramos H.J.O."/>
            <person name="Ribeiro E.M.S.F."/>
            <person name="Rigo L.U."/>
            <person name="Rocha C.L.M.S.C."/>
            <person name="Rocha S.N."/>
            <person name="Santos K."/>
            <person name="Satori D."/>
            <person name="Silva A.G."/>
            <person name="Simao R.C.G."/>
            <person name="Soares M.A.M."/>
            <person name="Souza E.M."/>
            <person name="Steffens M.B.R."/>
            <person name="Steindel M."/>
            <person name="Tadra-Sfeir M.Z."/>
            <person name="Takahashi E.K."/>
            <person name="Torres R.A."/>
            <person name="Valle J.S."/>
            <person name="Vernal J.I."/>
            <person name="Vilas-Boas L.A."/>
            <person name="Watanabe M.A.E."/>
            <person name="Weiss V.A."/>
            <person name="Yates M.A."/>
            <person name="Souza E.M."/>
        </authorList>
    </citation>
    <scope>NUCLEOTIDE SEQUENCE [LARGE SCALE GENOMIC DNA]</scope>
    <source>
        <strain evidence="3 4">SmR1</strain>
    </source>
</reference>
<gene>
    <name evidence="3" type="ordered locus">Hsero_3813</name>
</gene>
<keyword evidence="1" id="KW-0472">Membrane</keyword>
<protein>
    <submittedName>
        <fullName evidence="3">Transmembrane protein</fullName>
    </submittedName>
</protein>
<dbReference type="STRING" id="757424.Hsero_3813"/>
<evidence type="ECO:0000256" key="1">
    <source>
        <dbReference type="SAM" id="Phobius"/>
    </source>
</evidence>
<dbReference type="Proteomes" id="UP000000329">
    <property type="component" value="Chromosome"/>
</dbReference>
<dbReference type="RefSeq" id="WP_013235753.1">
    <property type="nucleotide sequence ID" value="NC_014323.1"/>
</dbReference>
<dbReference type="CDD" id="cd20707">
    <property type="entry name" value="MIX_III"/>
    <property type="match status" value="1"/>
</dbReference>
<evidence type="ECO:0000259" key="2">
    <source>
        <dbReference type="Pfam" id="PF20249"/>
    </source>
</evidence>
<feature type="transmembrane region" description="Helical" evidence="1">
    <location>
        <begin position="753"/>
        <end position="773"/>
    </location>
</feature>
<evidence type="ECO:0000313" key="4">
    <source>
        <dbReference type="Proteomes" id="UP000000329"/>
    </source>
</evidence>
<dbReference type="AlphaFoldDB" id="D8IRU8"/>
<dbReference type="NCBIfam" id="NF041559">
    <property type="entry name" value="BTH_I2691_fam"/>
    <property type="match status" value="1"/>
</dbReference>
<dbReference type="InterPro" id="IPR048126">
    <property type="entry name" value="Toxin_VasX"/>
</dbReference>
<name>D8IRU8_HERSS</name>
<feature type="transmembrane region" description="Helical" evidence="1">
    <location>
        <begin position="722"/>
        <end position="741"/>
    </location>
</feature>
<organism evidence="3 4">
    <name type="scientific">Herbaspirillum seropedicae (strain SmR1)</name>
    <dbReference type="NCBI Taxonomy" id="757424"/>
    <lineage>
        <taxon>Bacteria</taxon>
        <taxon>Pseudomonadati</taxon>
        <taxon>Pseudomonadota</taxon>
        <taxon>Betaproteobacteria</taxon>
        <taxon>Burkholderiales</taxon>
        <taxon>Oxalobacteraceae</taxon>
        <taxon>Herbaspirillum</taxon>
    </lineage>
</organism>
<evidence type="ECO:0000313" key="3">
    <source>
        <dbReference type="EMBL" id="ADJ65291.1"/>
    </source>
</evidence>
<accession>D8IRU8</accession>
<dbReference type="OrthoDB" id="8664525at2"/>
<dbReference type="GeneID" id="29391915"/>
<dbReference type="HOGENOM" id="CLU_013652_0_0_4"/>